<dbReference type="EMBL" id="JBHTKJ010000016">
    <property type="protein sequence ID" value="MFD1038257.1"/>
    <property type="molecule type" value="Genomic_DNA"/>
</dbReference>
<accession>A0ABW3LKS6</accession>
<organism evidence="2 3">
    <name type="scientific">Virgibacillus byunsanensis</name>
    <dbReference type="NCBI Taxonomy" id="570945"/>
    <lineage>
        <taxon>Bacteria</taxon>
        <taxon>Bacillati</taxon>
        <taxon>Bacillota</taxon>
        <taxon>Bacilli</taxon>
        <taxon>Bacillales</taxon>
        <taxon>Bacillaceae</taxon>
        <taxon>Virgibacillus</taxon>
    </lineage>
</organism>
<dbReference type="RefSeq" id="WP_390361064.1">
    <property type="nucleotide sequence ID" value="NZ_JBHTKJ010000016.1"/>
</dbReference>
<feature type="transmembrane region" description="Helical" evidence="1">
    <location>
        <begin position="104"/>
        <end position="127"/>
    </location>
</feature>
<evidence type="ECO:0000313" key="2">
    <source>
        <dbReference type="EMBL" id="MFD1038257.1"/>
    </source>
</evidence>
<feature type="transmembrane region" description="Helical" evidence="1">
    <location>
        <begin position="39"/>
        <end position="63"/>
    </location>
</feature>
<dbReference type="Proteomes" id="UP001597040">
    <property type="component" value="Unassembled WGS sequence"/>
</dbReference>
<keyword evidence="3" id="KW-1185">Reference proteome</keyword>
<keyword evidence="1" id="KW-0812">Transmembrane</keyword>
<feature type="transmembrane region" description="Helical" evidence="1">
    <location>
        <begin position="12"/>
        <end position="33"/>
    </location>
</feature>
<sequence length="132" mass="14773">MLKKLYYTSEITAASLIGTVIILLFYLFEGIAAHGMEVFTVFTQFIIVIVVYLIVFLIAFFFLINPFYDFLIGKLSTIAATIIIMGIANVILIAGLYVDTSHTVLEVVIEHLMLFIATNISIVYFAMKKSST</sequence>
<gene>
    <name evidence="2" type="ORF">ACFQ3N_07515</name>
</gene>
<comment type="caution">
    <text evidence="2">The sequence shown here is derived from an EMBL/GenBank/DDBJ whole genome shotgun (WGS) entry which is preliminary data.</text>
</comment>
<reference evidence="3" key="1">
    <citation type="journal article" date="2019" name="Int. J. Syst. Evol. Microbiol.">
        <title>The Global Catalogue of Microorganisms (GCM) 10K type strain sequencing project: providing services to taxonomists for standard genome sequencing and annotation.</title>
        <authorList>
            <consortium name="The Broad Institute Genomics Platform"/>
            <consortium name="The Broad Institute Genome Sequencing Center for Infectious Disease"/>
            <person name="Wu L."/>
            <person name="Ma J."/>
        </authorList>
    </citation>
    <scope>NUCLEOTIDE SEQUENCE [LARGE SCALE GENOMIC DNA]</scope>
    <source>
        <strain evidence="3">CCUG 56754</strain>
    </source>
</reference>
<feature type="transmembrane region" description="Helical" evidence="1">
    <location>
        <begin position="75"/>
        <end position="98"/>
    </location>
</feature>
<keyword evidence="1" id="KW-0472">Membrane</keyword>
<protein>
    <submittedName>
        <fullName evidence="2">Uncharacterized protein</fullName>
    </submittedName>
</protein>
<evidence type="ECO:0000313" key="3">
    <source>
        <dbReference type="Proteomes" id="UP001597040"/>
    </source>
</evidence>
<proteinExistence type="predicted"/>
<evidence type="ECO:0000256" key="1">
    <source>
        <dbReference type="SAM" id="Phobius"/>
    </source>
</evidence>
<name>A0ABW3LKS6_9BACI</name>
<keyword evidence="1" id="KW-1133">Transmembrane helix</keyword>